<dbReference type="AlphaFoldDB" id="A0A914YH95"/>
<dbReference type="WBParaSite" id="PSU_v2.g19690.t1">
    <property type="protein sequence ID" value="PSU_v2.g19690.t1"/>
    <property type="gene ID" value="PSU_v2.g19690"/>
</dbReference>
<sequence>MNAQDFEILSTIKLKFLRLCLRNDNQNFDEKMVEILEFVVGIPHLRLQYVGACWDPDKFEIFLVNWVIKNGYIKSLVCSANDGFLRSHIVFKSCSKINMFDEVDDNININK</sequence>
<organism evidence="1 2">
    <name type="scientific">Panagrolaimus superbus</name>
    <dbReference type="NCBI Taxonomy" id="310955"/>
    <lineage>
        <taxon>Eukaryota</taxon>
        <taxon>Metazoa</taxon>
        <taxon>Ecdysozoa</taxon>
        <taxon>Nematoda</taxon>
        <taxon>Chromadorea</taxon>
        <taxon>Rhabditida</taxon>
        <taxon>Tylenchina</taxon>
        <taxon>Panagrolaimomorpha</taxon>
        <taxon>Panagrolaimoidea</taxon>
        <taxon>Panagrolaimidae</taxon>
        <taxon>Panagrolaimus</taxon>
    </lineage>
</organism>
<dbReference type="Proteomes" id="UP000887577">
    <property type="component" value="Unplaced"/>
</dbReference>
<evidence type="ECO:0000313" key="1">
    <source>
        <dbReference type="Proteomes" id="UP000887577"/>
    </source>
</evidence>
<proteinExistence type="predicted"/>
<evidence type="ECO:0000313" key="2">
    <source>
        <dbReference type="WBParaSite" id="PSU_v2.g19690.t1"/>
    </source>
</evidence>
<protein>
    <submittedName>
        <fullName evidence="2">FBD domain-containing protein</fullName>
    </submittedName>
</protein>
<reference evidence="2" key="1">
    <citation type="submission" date="2022-11" db="UniProtKB">
        <authorList>
            <consortium name="WormBaseParasite"/>
        </authorList>
    </citation>
    <scope>IDENTIFICATION</scope>
</reference>
<keyword evidence="1" id="KW-1185">Reference proteome</keyword>
<name>A0A914YH95_9BILA</name>
<accession>A0A914YH95</accession>